<evidence type="ECO:0000313" key="1">
    <source>
        <dbReference type="EMBL" id="OWR52929.1"/>
    </source>
</evidence>
<comment type="caution">
    <text evidence="1">The sequence shown here is derived from an EMBL/GenBank/DDBJ whole genome shotgun (WGS) entry which is preliminary data.</text>
</comment>
<dbReference type="AlphaFoldDB" id="A0A212FGS4"/>
<evidence type="ECO:0000313" key="2">
    <source>
        <dbReference type="Proteomes" id="UP000007151"/>
    </source>
</evidence>
<keyword evidence="2" id="KW-1185">Reference proteome</keyword>
<dbReference type="KEGG" id="dpl:KGM_213904"/>
<dbReference type="EMBL" id="AGBW02008603">
    <property type="protein sequence ID" value="OWR52929.1"/>
    <property type="molecule type" value="Genomic_DNA"/>
</dbReference>
<name>A0A212FGS4_DANPL</name>
<dbReference type="Proteomes" id="UP000007151">
    <property type="component" value="Unassembled WGS sequence"/>
</dbReference>
<organism evidence="1 2">
    <name type="scientific">Danaus plexippus plexippus</name>
    <dbReference type="NCBI Taxonomy" id="278856"/>
    <lineage>
        <taxon>Eukaryota</taxon>
        <taxon>Metazoa</taxon>
        <taxon>Ecdysozoa</taxon>
        <taxon>Arthropoda</taxon>
        <taxon>Hexapoda</taxon>
        <taxon>Insecta</taxon>
        <taxon>Pterygota</taxon>
        <taxon>Neoptera</taxon>
        <taxon>Endopterygota</taxon>
        <taxon>Lepidoptera</taxon>
        <taxon>Glossata</taxon>
        <taxon>Ditrysia</taxon>
        <taxon>Papilionoidea</taxon>
        <taxon>Nymphalidae</taxon>
        <taxon>Danainae</taxon>
        <taxon>Danaini</taxon>
        <taxon>Danaina</taxon>
        <taxon>Danaus</taxon>
        <taxon>Danaus</taxon>
    </lineage>
</organism>
<reference evidence="1 2" key="1">
    <citation type="journal article" date="2011" name="Cell">
        <title>The monarch butterfly genome yields insights into long-distance migration.</title>
        <authorList>
            <person name="Zhan S."/>
            <person name="Merlin C."/>
            <person name="Boore J.L."/>
            <person name="Reppert S.M."/>
        </authorList>
    </citation>
    <scope>NUCLEOTIDE SEQUENCE [LARGE SCALE GENOMIC DNA]</scope>
    <source>
        <strain evidence="1">F-2</strain>
    </source>
</reference>
<proteinExistence type="predicted"/>
<protein>
    <submittedName>
        <fullName evidence="1">Uncharacterized protein</fullName>
    </submittedName>
</protein>
<sequence length="95" mass="10814">MSRARGNPETLLASELEFGDDRDPALTLAQFKCGSAERITDRGAACTPRRARERLKQTHRKAYASEWRHVCAVETLGVRRALFERYVNVFCGWSV</sequence>
<gene>
    <name evidence="1" type="ORF">KGM_213904</name>
</gene>
<accession>A0A212FGS4</accession>
<dbReference type="InParanoid" id="A0A212FGS4"/>